<dbReference type="InterPro" id="IPR029063">
    <property type="entry name" value="SAM-dependent_MTases_sf"/>
</dbReference>
<dbReference type="EMBL" id="BJZT01000028">
    <property type="protein sequence ID" value="GEP00183.1"/>
    <property type="molecule type" value="Genomic_DNA"/>
</dbReference>
<evidence type="ECO:0000256" key="2">
    <source>
        <dbReference type="ARBA" id="ARBA00022679"/>
    </source>
</evidence>
<dbReference type="GO" id="GO:0032259">
    <property type="term" value="P:methylation"/>
    <property type="evidence" value="ECO:0007669"/>
    <property type="project" value="UniProtKB-KW"/>
</dbReference>
<dbReference type="GO" id="GO:0005840">
    <property type="term" value="C:ribosome"/>
    <property type="evidence" value="ECO:0007669"/>
    <property type="project" value="UniProtKB-KW"/>
</dbReference>
<dbReference type="Proteomes" id="UP000321258">
    <property type="component" value="Unassembled WGS sequence"/>
</dbReference>
<name>A0A512IR74_9HYPH</name>
<sequence length="218" mass="23355">MTPSRDPLAFIRSNTRLTPVPYAPEIRLHVADEATELWQKTEEELEEIGLPPPFWAFAWAGGQALARYILDHPETVAGKRLLDFASGSGLVAIAAAKAGAAHVLASDLDAFALAAIPLNAAENGVADRITATGENLIGCNGPFDGVLAADICYERDLAGAVGGWLHGLHAMGTLVLIGDPGRSYLPRDRLDAIATYEVPVTRSLEDAEIKQSSVWRFR</sequence>
<dbReference type="AlphaFoldDB" id="A0A512IR74"/>
<dbReference type="RefSeq" id="WP_147079231.1">
    <property type="nucleotide sequence ID" value="NZ_BJZT01000028.1"/>
</dbReference>
<dbReference type="Pfam" id="PF06325">
    <property type="entry name" value="PrmA"/>
    <property type="match status" value="1"/>
</dbReference>
<keyword evidence="4" id="KW-1185">Reference proteome</keyword>
<dbReference type="InterPro" id="IPR050078">
    <property type="entry name" value="Ribosomal_L11_MeTrfase_PrmA"/>
</dbReference>
<evidence type="ECO:0000313" key="4">
    <source>
        <dbReference type="Proteomes" id="UP000321258"/>
    </source>
</evidence>
<evidence type="ECO:0000313" key="3">
    <source>
        <dbReference type="EMBL" id="GEP00183.1"/>
    </source>
</evidence>
<proteinExistence type="predicted"/>
<evidence type="ECO:0000256" key="1">
    <source>
        <dbReference type="ARBA" id="ARBA00022603"/>
    </source>
</evidence>
<protein>
    <submittedName>
        <fullName evidence="3">50S ribosomal protein L11 methyltransferase</fullName>
    </submittedName>
</protein>
<keyword evidence="3" id="KW-0687">Ribonucleoprotein</keyword>
<dbReference type="SUPFAM" id="SSF53335">
    <property type="entry name" value="S-adenosyl-L-methionine-dependent methyltransferases"/>
    <property type="match status" value="1"/>
</dbReference>
<keyword evidence="2 3" id="KW-0808">Transferase</keyword>
<organism evidence="3 4">
    <name type="scientific">Methylobacterium haplocladii</name>
    <dbReference type="NCBI Taxonomy" id="1176176"/>
    <lineage>
        <taxon>Bacteria</taxon>
        <taxon>Pseudomonadati</taxon>
        <taxon>Pseudomonadota</taxon>
        <taxon>Alphaproteobacteria</taxon>
        <taxon>Hyphomicrobiales</taxon>
        <taxon>Methylobacteriaceae</taxon>
        <taxon>Methylobacterium</taxon>
    </lineage>
</organism>
<gene>
    <name evidence="3" type="ORF">MHA02_25700</name>
</gene>
<keyword evidence="1 3" id="KW-0489">Methyltransferase</keyword>
<dbReference type="PANTHER" id="PTHR43648:SF1">
    <property type="entry name" value="ELECTRON TRANSFER FLAVOPROTEIN BETA SUBUNIT LYSINE METHYLTRANSFERASE"/>
    <property type="match status" value="1"/>
</dbReference>
<comment type="caution">
    <text evidence="3">The sequence shown here is derived from an EMBL/GenBank/DDBJ whole genome shotgun (WGS) entry which is preliminary data.</text>
</comment>
<reference evidence="3 4" key="1">
    <citation type="submission" date="2019-07" db="EMBL/GenBank/DDBJ databases">
        <title>Whole genome shotgun sequence of Methylobacterium haplocladii NBRC 107714.</title>
        <authorList>
            <person name="Hosoyama A."/>
            <person name="Uohara A."/>
            <person name="Ohji S."/>
            <person name="Ichikawa N."/>
        </authorList>
    </citation>
    <scope>NUCLEOTIDE SEQUENCE [LARGE SCALE GENOMIC DNA]</scope>
    <source>
        <strain evidence="3 4">NBRC 107714</strain>
    </source>
</reference>
<dbReference type="GO" id="GO:0016279">
    <property type="term" value="F:protein-lysine N-methyltransferase activity"/>
    <property type="evidence" value="ECO:0007669"/>
    <property type="project" value="TreeGrafter"/>
</dbReference>
<accession>A0A512IR74</accession>
<dbReference type="PANTHER" id="PTHR43648">
    <property type="entry name" value="ELECTRON TRANSFER FLAVOPROTEIN BETA SUBUNIT LYSINE METHYLTRANSFERASE"/>
    <property type="match status" value="1"/>
</dbReference>
<keyword evidence="3" id="KW-0689">Ribosomal protein</keyword>
<dbReference type="OrthoDB" id="9794615at2"/>
<dbReference type="Gene3D" id="3.40.50.150">
    <property type="entry name" value="Vaccinia Virus protein VP39"/>
    <property type="match status" value="1"/>
</dbReference>